<dbReference type="InterPro" id="IPR012340">
    <property type="entry name" value="NA-bd_OB-fold"/>
</dbReference>
<dbReference type="InterPro" id="IPR023319">
    <property type="entry name" value="Tex-like_HTH_dom_sf"/>
</dbReference>
<dbReference type="GO" id="GO:0005737">
    <property type="term" value="C:cytoplasm"/>
    <property type="evidence" value="ECO:0007669"/>
    <property type="project" value="UniProtKB-ARBA"/>
</dbReference>
<dbReference type="InterPro" id="IPR044146">
    <property type="entry name" value="S1_Tex"/>
</dbReference>
<dbReference type="CDD" id="cd05685">
    <property type="entry name" value="S1_Tex"/>
    <property type="match status" value="1"/>
</dbReference>
<accession>A0A956LWG5</accession>
<dbReference type="AlphaFoldDB" id="A0A956LWG5"/>
<dbReference type="InterPro" id="IPR037027">
    <property type="entry name" value="YqgF/RNaseH-like_dom_sf"/>
</dbReference>
<dbReference type="InterPro" id="IPR003029">
    <property type="entry name" value="S1_domain"/>
</dbReference>
<dbReference type="InterPro" id="IPR032639">
    <property type="entry name" value="Tex_YqgF"/>
</dbReference>
<dbReference type="InterPro" id="IPR012337">
    <property type="entry name" value="RNaseH-like_sf"/>
</dbReference>
<dbReference type="Gene3D" id="3.30.420.140">
    <property type="entry name" value="YqgF/RNase H-like domain"/>
    <property type="match status" value="1"/>
</dbReference>
<sequence>MTTSPDAQNFLVPEPSYAKLIAPEVQLTVSSVAAVIALLDEGCTVPFVARYRKEATGGAEDFAIQQILDRLQFHRELWQRRNVILESIASQGKLTPELQAAIVGAVTRAELEDLYLPYRPKRRTRATIAKERGLEPLADRMWAQAERAGMPEEHAAAFVDGEKGVATVDDALQGARDILAERITETADWRARVRELTWRRGRIRTQVSRGKAGATSKFTDYYDYSEPVERIPSHRILAILRGEQEGFLSMSIQPETEQAVELVNRAVVTRRSIWDEQLRLAVADGCDRLLLPQIETEIRVQLKETADLEAIRVFATNLRELLMAPPLGGRPVMAIDPGFRTGCKVVVLDATGRLLDHGVVYPTEPRNDVVGTESALDRWFRAHPDLVAVAIGNGTGGRETFAVVRSYLKKRDRNVLVVSVNESGASVYSASEVARDELPEHDVTVRGAVSIGRRLQDPLAELVKIDPKAIGVGQYQHDVDQKLLRTKLDEVVEWCVNQVGVDLNTASMTLLQHISGLGPKLARSIVTHRDQNGPFPDRAALGKVAGLGRKTFEQAAGFLRVKGGKNPLDDTAVHPERYALVERIARDAGRPLARLAGDPEAVRTIDLRRYVDDSVGLYTLQDIVTELEKPGRDPRRDFATVDFRDDVQTIEDLTSGMILNGTVTNVTNFGAFVDIGVHQDGLVHVSQIADRFVRDPAEELHVGQTVRVKVLEIDLDRRRIALSIKQAAG</sequence>
<proteinExistence type="predicted"/>
<dbReference type="PANTHER" id="PTHR10724">
    <property type="entry name" value="30S RIBOSOMAL PROTEIN S1"/>
    <property type="match status" value="1"/>
</dbReference>
<dbReference type="FunFam" id="2.40.50.140:FF:000051">
    <property type="entry name" value="RNA-binding transcriptional accessory protein"/>
    <property type="match status" value="1"/>
</dbReference>
<dbReference type="Proteomes" id="UP000697710">
    <property type="component" value="Unassembled WGS sequence"/>
</dbReference>
<evidence type="ECO:0000259" key="1">
    <source>
        <dbReference type="PROSITE" id="PS50126"/>
    </source>
</evidence>
<dbReference type="PROSITE" id="PS50126">
    <property type="entry name" value="S1"/>
    <property type="match status" value="1"/>
</dbReference>
<reference evidence="2" key="2">
    <citation type="journal article" date="2021" name="Microbiome">
        <title>Successional dynamics and alternative stable states in a saline activated sludge microbial community over 9 years.</title>
        <authorList>
            <person name="Wang Y."/>
            <person name="Ye J."/>
            <person name="Ju F."/>
            <person name="Liu L."/>
            <person name="Boyd J.A."/>
            <person name="Deng Y."/>
            <person name="Parks D.H."/>
            <person name="Jiang X."/>
            <person name="Yin X."/>
            <person name="Woodcroft B.J."/>
            <person name="Tyson G.W."/>
            <person name="Hugenholtz P."/>
            <person name="Polz M.F."/>
            <person name="Zhang T."/>
        </authorList>
    </citation>
    <scope>NUCLEOTIDE SEQUENCE</scope>
    <source>
        <strain evidence="2">HKST-UBA01</strain>
    </source>
</reference>
<dbReference type="GO" id="GO:0006412">
    <property type="term" value="P:translation"/>
    <property type="evidence" value="ECO:0007669"/>
    <property type="project" value="TreeGrafter"/>
</dbReference>
<dbReference type="InterPro" id="IPR006641">
    <property type="entry name" value="YqgF/RNaseH-like_dom"/>
</dbReference>
<dbReference type="Pfam" id="PF22706">
    <property type="entry name" value="Tex_central_region"/>
    <property type="match status" value="1"/>
</dbReference>
<dbReference type="GO" id="GO:0003729">
    <property type="term" value="F:mRNA binding"/>
    <property type="evidence" value="ECO:0007669"/>
    <property type="project" value="UniProtKB-ARBA"/>
</dbReference>
<dbReference type="SUPFAM" id="SSF47781">
    <property type="entry name" value="RuvA domain 2-like"/>
    <property type="match status" value="2"/>
</dbReference>
<dbReference type="Gene3D" id="2.40.50.140">
    <property type="entry name" value="Nucleic acid-binding proteins"/>
    <property type="match status" value="1"/>
</dbReference>
<dbReference type="InterPro" id="IPR010994">
    <property type="entry name" value="RuvA_2-like"/>
</dbReference>
<dbReference type="InterPro" id="IPR050437">
    <property type="entry name" value="Ribos_protein_bS1-like"/>
</dbReference>
<dbReference type="PANTHER" id="PTHR10724:SF10">
    <property type="entry name" value="S1 RNA-BINDING DOMAIN-CONTAINING PROTEIN 1"/>
    <property type="match status" value="1"/>
</dbReference>
<dbReference type="InterPro" id="IPR023323">
    <property type="entry name" value="Tex-like_dom_sf"/>
</dbReference>
<name>A0A956LWG5_UNCEI</name>
<dbReference type="InterPro" id="IPR041692">
    <property type="entry name" value="HHH_9"/>
</dbReference>
<dbReference type="SMART" id="SM00316">
    <property type="entry name" value="S1"/>
    <property type="match status" value="1"/>
</dbReference>
<dbReference type="InterPro" id="IPR055179">
    <property type="entry name" value="Tex-like_central_region"/>
</dbReference>
<dbReference type="FunFam" id="3.30.420.140:FF:000001">
    <property type="entry name" value="RNA-binding transcriptional accessory protein"/>
    <property type="match status" value="1"/>
</dbReference>
<dbReference type="Gene3D" id="1.10.150.310">
    <property type="entry name" value="Tex RuvX-like domain-like"/>
    <property type="match status" value="1"/>
</dbReference>
<dbReference type="SUPFAM" id="SSF53098">
    <property type="entry name" value="Ribonuclease H-like"/>
    <property type="match status" value="1"/>
</dbReference>
<dbReference type="GO" id="GO:0003735">
    <property type="term" value="F:structural constituent of ribosome"/>
    <property type="evidence" value="ECO:0007669"/>
    <property type="project" value="TreeGrafter"/>
</dbReference>
<dbReference type="Pfam" id="PF12836">
    <property type="entry name" value="HHH_3"/>
    <property type="match status" value="1"/>
</dbReference>
<evidence type="ECO:0000313" key="3">
    <source>
        <dbReference type="Proteomes" id="UP000697710"/>
    </source>
</evidence>
<dbReference type="InterPro" id="IPR018974">
    <property type="entry name" value="Tex-like_N"/>
</dbReference>
<dbReference type="Gene3D" id="1.10.3500.10">
    <property type="entry name" value="Tex N-terminal region-like"/>
    <property type="match status" value="1"/>
</dbReference>
<gene>
    <name evidence="2" type="ORF">KC729_03810</name>
</gene>
<dbReference type="Pfam" id="PF16921">
    <property type="entry name" value="Tex_YqgF"/>
    <property type="match status" value="1"/>
</dbReference>
<organism evidence="2 3">
    <name type="scientific">Eiseniibacteriota bacterium</name>
    <dbReference type="NCBI Taxonomy" id="2212470"/>
    <lineage>
        <taxon>Bacteria</taxon>
        <taxon>Candidatus Eiseniibacteriota</taxon>
    </lineage>
</organism>
<dbReference type="Pfam" id="PF09371">
    <property type="entry name" value="Tex_N"/>
    <property type="match status" value="1"/>
</dbReference>
<dbReference type="SUPFAM" id="SSF158832">
    <property type="entry name" value="Tex N-terminal region-like"/>
    <property type="match status" value="1"/>
</dbReference>
<dbReference type="EMBL" id="JAGQHR010000067">
    <property type="protein sequence ID" value="MCA9726784.1"/>
    <property type="molecule type" value="Genomic_DNA"/>
</dbReference>
<dbReference type="Gene3D" id="1.10.10.650">
    <property type="entry name" value="RuvA domain 2-like"/>
    <property type="match status" value="1"/>
</dbReference>
<evidence type="ECO:0000313" key="2">
    <source>
        <dbReference type="EMBL" id="MCA9726784.1"/>
    </source>
</evidence>
<dbReference type="GO" id="GO:0006139">
    <property type="term" value="P:nucleobase-containing compound metabolic process"/>
    <property type="evidence" value="ECO:0007669"/>
    <property type="project" value="InterPro"/>
</dbReference>
<dbReference type="Pfam" id="PF17674">
    <property type="entry name" value="HHH_9"/>
    <property type="match status" value="1"/>
</dbReference>
<dbReference type="Pfam" id="PF00575">
    <property type="entry name" value="S1"/>
    <property type="match status" value="1"/>
</dbReference>
<feature type="domain" description="S1 motif" evidence="1">
    <location>
        <begin position="656"/>
        <end position="725"/>
    </location>
</feature>
<dbReference type="SUPFAM" id="SSF50249">
    <property type="entry name" value="Nucleic acid-binding proteins"/>
    <property type="match status" value="1"/>
</dbReference>
<reference evidence="2" key="1">
    <citation type="submission" date="2020-04" db="EMBL/GenBank/DDBJ databases">
        <authorList>
            <person name="Zhang T."/>
        </authorList>
    </citation>
    <scope>NUCLEOTIDE SEQUENCE</scope>
    <source>
        <strain evidence="2">HKST-UBA01</strain>
    </source>
</reference>
<dbReference type="FunFam" id="1.10.10.650:FF:000001">
    <property type="entry name" value="S1 RNA-binding domain 1"/>
    <property type="match status" value="1"/>
</dbReference>
<comment type="caution">
    <text evidence="2">The sequence shown here is derived from an EMBL/GenBank/DDBJ whole genome shotgun (WGS) entry which is preliminary data.</text>
</comment>
<dbReference type="SMART" id="SM00732">
    <property type="entry name" value="YqgFc"/>
    <property type="match status" value="1"/>
</dbReference>
<protein>
    <submittedName>
        <fullName evidence="2">RNA-binding transcriptional accessory protein</fullName>
    </submittedName>
</protein>